<reference evidence="4" key="1">
    <citation type="journal article" date="2018" name="Nat. Microbiol.">
        <title>Leveraging single-cell genomics to expand the fungal tree of life.</title>
        <authorList>
            <person name="Ahrendt S.R."/>
            <person name="Quandt C.A."/>
            <person name="Ciobanu D."/>
            <person name="Clum A."/>
            <person name="Salamov A."/>
            <person name="Andreopoulos B."/>
            <person name="Cheng J.F."/>
            <person name="Woyke T."/>
            <person name="Pelin A."/>
            <person name="Henrissat B."/>
            <person name="Reynolds N.K."/>
            <person name="Benny G.L."/>
            <person name="Smith M.E."/>
            <person name="James T.Y."/>
            <person name="Grigoriev I.V."/>
        </authorList>
    </citation>
    <scope>NUCLEOTIDE SEQUENCE [LARGE SCALE GENOMIC DNA]</scope>
    <source>
        <strain evidence="4">Benny S71-1</strain>
    </source>
</reference>
<feature type="region of interest" description="Disordered" evidence="1">
    <location>
        <begin position="64"/>
        <end position="83"/>
    </location>
</feature>
<keyword evidence="4" id="KW-1185">Reference proteome</keyword>
<feature type="compositionally biased region" description="Polar residues" evidence="1">
    <location>
        <begin position="514"/>
        <end position="524"/>
    </location>
</feature>
<name>A0A4P9Z2K4_9FUNG</name>
<feature type="compositionally biased region" description="Polar residues" evidence="1">
    <location>
        <begin position="722"/>
        <end position="739"/>
    </location>
</feature>
<feature type="compositionally biased region" description="Low complexity" evidence="1">
    <location>
        <begin position="660"/>
        <end position="690"/>
    </location>
</feature>
<dbReference type="AlphaFoldDB" id="A0A4P9Z2K4"/>
<dbReference type="EMBL" id="KZ989349">
    <property type="protein sequence ID" value="RKP26724.1"/>
    <property type="molecule type" value="Genomic_DNA"/>
</dbReference>
<sequence>MWVYPAMTGSLVRSVWKTVRSSDDPFLLQRNDAALSAHEEAATAEGGTTTHGKRRATITAGTSPAAVQHGPHGGNGNTAAAAQASPRNPIYRIITRNFPHYRVAEAMEWNDILEDLEQLQQTVLPRIEGKLTSKKVVKWLRNWHLHGESILPTRSKHPLSPRAMTNRKHTTAQLKDAASQANEPDEAGYVSSSESSFEEEEEEEEEDDARYSSGTQTRIYPRYPPQPVPVTATSTATGSSSGTIKNAAAANTDQHQPQDVSLWDTLEPYTRWMAPLEAGLEACLSPGRTSMDVDVAEDEFNASALSPAPLAVGNHAQLDAQAAGGAGRKRAQTVPGNNGASPLASMGIEQLWEFPLQFVALLTMPDVEGRPSYQALRDQAQVRQRRRVLFFFTLFILLVRYCSFDLFILVLFASNCGMLFLMKNSRRVNVTLAKRSVRQRVNWAKQWMGGLIRHRGNNNNNNNGSNNGSNLDLLVVPATPSASSISQTAPATPSMGSKAIAVRRKLRLRGRNSDAATTSLSVGNAVTRAEENTANGDSISDPSPPNKRSTARHSFNSANGEDVASLASLQETTTATATTATTTTATTTVARQVVASATSATAKRLAFFRTRSPSNAADKPAITATATNNHGPSAANAHPPPIVPPSPKLINAIAPHIQHHQQQQSHQRSQSATTTLMNGDGTSTTTTTTGTRRRFLFGRSTPTTVAASAHPPDALLVVESTQPTGMAHSPSTTSTDSMVATNSSSSHSATSNTSLPLISAS</sequence>
<evidence type="ECO:0000313" key="3">
    <source>
        <dbReference type="EMBL" id="RKP26724.1"/>
    </source>
</evidence>
<organism evidence="3 4">
    <name type="scientific">Syncephalis pseudoplumigaleata</name>
    <dbReference type="NCBI Taxonomy" id="1712513"/>
    <lineage>
        <taxon>Eukaryota</taxon>
        <taxon>Fungi</taxon>
        <taxon>Fungi incertae sedis</taxon>
        <taxon>Zoopagomycota</taxon>
        <taxon>Zoopagomycotina</taxon>
        <taxon>Zoopagomycetes</taxon>
        <taxon>Zoopagales</taxon>
        <taxon>Piptocephalidaceae</taxon>
        <taxon>Syncephalis</taxon>
    </lineage>
</organism>
<evidence type="ECO:0000256" key="1">
    <source>
        <dbReference type="SAM" id="MobiDB-lite"/>
    </source>
</evidence>
<keyword evidence="2" id="KW-0472">Membrane</keyword>
<evidence type="ECO:0000313" key="4">
    <source>
        <dbReference type="Proteomes" id="UP000278143"/>
    </source>
</evidence>
<feature type="compositionally biased region" description="Low complexity" evidence="1">
    <location>
        <begin position="231"/>
        <end position="243"/>
    </location>
</feature>
<feature type="compositionally biased region" description="Acidic residues" evidence="1">
    <location>
        <begin position="196"/>
        <end position="208"/>
    </location>
</feature>
<gene>
    <name evidence="3" type="ORF">SYNPS1DRAFT_27599</name>
</gene>
<evidence type="ECO:0000256" key="2">
    <source>
        <dbReference type="SAM" id="Phobius"/>
    </source>
</evidence>
<feature type="region of interest" description="Disordered" evidence="1">
    <location>
        <begin position="510"/>
        <end position="555"/>
    </location>
</feature>
<feature type="compositionally biased region" description="Low complexity" evidence="1">
    <location>
        <begin position="740"/>
        <end position="754"/>
    </location>
</feature>
<dbReference type="Proteomes" id="UP000278143">
    <property type="component" value="Unassembled WGS sequence"/>
</dbReference>
<feature type="region of interest" description="Disordered" evidence="1">
    <location>
        <begin position="658"/>
        <end position="692"/>
    </location>
</feature>
<feature type="region of interest" description="Disordered" evidence="1">
    <location>
        <begin position="722"/>
        <end position="761"/>
    </location>
</feature>
<keyword evidence="2" id="KW-1133">Transmembrane helix</keyword>
<dbReference type="OrthoDB" id="5596972at2759"/>
<accession>A0A4P9Z2K4</accession>
<proteinExistence type="predicted"/>
<feature type="region of interest" description="Disordered" evidence="1">
    <location>
        <begin position="151"/>
        <end position="243"/>
    </location>
</feature>
<feature type="compositionally biased region" description="Basic residues" evidence="1">
    <location>
        <begin position="154"/>
        <end position="170"/>
    </location>
</feature>
<feature type="compositionally biased region" description="Polar residues" evidence="1">
    <location>
        <begin position="532"/>
        <end position="555"/>
    </location>
</feature>
<feature type="transmembrane region" description="Helical" evidence="2">
    <location>
        <begin position="388"/>
        <end position="413"/>
    </location>
</feature>
<protein>
    <submittedName>
        <fullName evidence="3">Uncharacterized protein</fullName>
    </submittedName>
</protein>
<keyword evidence="2" id="KW-0812">Transmembrane</keyword>
<feature type="compositionally biased region" description="Low complexity" evidence="1">
    <location>
        <begin position="457"/>
        <end position="470"/>
    </location>
</feature>
<feature type="region of interest" description="Disordered" evidence="1">
    <location>
        <begin position="454"/>
        <end position="473"/>
    </location>
</feature>